<dbReference type="HAMAP" id="MF_00715">
    <property type="entry name" value="SlyX"/>
    <property type="match status" value="1"/>
</dbReference>
<protein>
    <submittedName>
        <fullName evidence="2">SlyX protein</fullName>
    </submittedName>
</protein>
<name>A0A1H2EFA1_9BACT</name>
<keyword evidence="3" id="KW-1185">Reference proteome</keyword>
<dbReference type="RefSeq" id="WP_014957964.1">
    <property type="nucleotide sequence ID" value="NZ_FNLL01000003.1"/>
</dbReference>
<evidence type="ECO:0000313" key="2">
    <source>
        <dbReference type="EMBL" id="SDT93816.1"/>
    </source>
</evidence>
<proteinExistence type="inferred from homology"/>
<organism evidence="2 3">
    <name type="scientific">Desulfobacula phenolica</name>
    <dbReference type="NCBI Taxonomy" id="90732"/>
    <lineage>
        <taxon>Bacteria</taxon>
        <taxon>Pseudomonadati</taxon>
        <taxon>Thermodesulfobacteriota</taxon>
        <taxon>Desulfobacteria</taxon>
        <taxon>Desulfobacterales</taxon>
        <taxon>Desulfobacteraceae</taxon>
        <taxon>Desulfobacula</taxon>
    </lineage>
</organism>
<dbReference type="AlphaFoldDB" id="A0A1H2EFA1"/>
<dbReference type="Pfam" id="PF04102">
    <property type="entry name" value="SlyX"/>
    <property type="match status" value="1"/>
</dbReference>
<accession>A0A1H2EFA1</accession>
<evidence type="ECO:0000256" key="1">
    <source>
        <dbReference type="SAM" id="Coils"/>
    </source>
</evidence>
<gene>
    <name evidence="2" type="ORF">SAMN04487931_10375</name>
</gene>
<dbReference type="PANTHER" id="PTHR36508:SF1">
    <property type="entry name" value="PROTEIN SLYX"/>
    <property type="match status" value="1"/>
</dbReference>
<dbReference type="Gene3D" id="1.20.5.300">
    <property type="match status" value="1"/>
</dbReference>
<keyword evidence="1" id="KW-0175">Coiled coil</keyword>
<feature type="coiled-coil region" evidence="1">
    <location>
        <begin position="8"/>
        <end position="35"/>
    </location>
</feature>
<dbReference type="InterPro" id="IPR007236">
    <property type="entry name" value="SlyX"/>
</dbReference>
<evidence type="ECO:0000313" key="3">
    <source>
        <dbReference type="Proteomes" id="UP000199608"/>
    </source>
</evidence>
<dbReference type="Proteomes" id="UP000199608">
    <property type="component" value="Unassembled WGS sequence"/>
</dbReference>
<dbReference type="EMBL" id="FNLL01000003">
    <property type="protein sequence ID" value="SDT93816.1"/>
    <property type="molecule type" value="Genomic_DNA"/>
</dbReference>
<dbReference type="PANTHER" id="PTHR36508">
    <property type="entry name" value="PROTEIN SLYX"/>
    <property type="match status" value="1"/>
</dbReference>
<sequence>MEINEDRLVEIETKIAFQENTIKNLNDELYEQQREITRLGAICDTLAKQIGALSAFSPGSDAPADEKPPHY</sequence>
<reference evidence="3" key="1">
    <citation type="submission" date="2016-10" db="EMBL/GenBank/DDBJ databases">
        <authorList>
            <person name="Varghese N."/>
            <person name="Submissions S."/>
        </authorList>
    </citation>
    <scope>NUCLEOTIDE SEQUENCE [LARGE SCALE GENOMIC DNA]</scope>
    <source>
        <strain evidence="3">DSM 3384</strain>
    </source>
</reference>